<gene>
    <name evidence="14" type="ORF">HHL10_26710</name>
</gene>
<evidence type="ECO:0000256" key="1">
    <source>
        <dbReference type="ARBA" id="ARBA00000085"/>
    </source>
</evidence>
<evidence type="ECO:0000313" key="15">
    <source>
        <dbReference type="Proteomes" id="UP000574067"/>
    </source>
</evidence>
<feature type="domain" description="PAS" evidence="12">
    <location>
        <begin position="456"/>
        <end position="511"/>
    </location>
</feature>
<keyword evidence="4" id="KW-0732">Signal</keyword>
<dbReference type="SUPFAM" id="SSF55874">
    <property type="entry name" value="ATPase domain of HSP90 chaperone/DNA topoisomerase II/histidine kinase"/>
    <property type="match status" value="1"/>
</dbReference>
<dbReference type="SMART" id="SM00086">
    <property type="entry name" value="PAC"/>
    <property type="match status" value="3"/>
</dbReference>
<dbReference type="AlphaFoldDB" id="A0A848FI63"/>
<organism evidence="14 15">
    <name type="scientific">Azohydromonas caseinilytica</name>
    <dbReference type="NCBI Taxonomy" id="2728836"/>
    <lineage>
        <taxon>Bacteria</taxon>
        <taxon>Pseudomonadati</taxon>
        <taxon>Pseudomonadota</taxon>
        <taxon>Betaproteobacteria</taxon>
        <taxon>Burkholderiales</taxon>
        <taxon>Sphaerotilaceae</taxon>
        <taxon>Azohydromonas</taxon>
    </lineage>
</organism>
<dbReference type="InterPro" id="IPR011006">
    <property type="entry name" value="CheY-like_superfamily"/>
</dbReference>
<dbReference type="CDD" id="cd00130">
    <property type="entry name" value="PAS"/>
    <property type="match status" value="3"/>
</dbReference>
<dbReference type="InterPro" id="IPR035965">
    <property type="entry name" value="PAS-like_dom_sf"/>
</dbReference>
<dbReference type="PROSITE" id="PS50112">
    <property type="entry name" value="PAS"/>
    <property type="match status" value="3"/>
</dbReference>
<dbReference type="Pfam" id="PF08447">
    <property type="entry name" value="PAS_3"/>
    <property type="match status" value="1"/>
</dbReference>
<dbReference type="Pfam" id="PF02518">
    <property type="entry name" value="HATPase_c"/>
    <property type="match status" value="1"/>
</dbReference>
<feature type="domain" description="PAS" evidence="12">
    <location>
        <begin position="301"/>
        <end position="371"/>
    </location>
</feature>
<dbReference type="PANTHER" id="PTHR45339:SF5">
    <property type="entry name" value="HISTIDINE KINASE"/>
    <property type="match status" value="1"/>
</dbReference>
<dbReference type="RefSeq" id="WP_169163459.1">
    <property type="nucleotide sequence ID" value="NZ_JABBFW010000034.1"/>
</dbReference>
<dbReference type="Gene3D" id="3.40.50.2300">
    <property type="match status" value="2"/>
</dbReference>
<evidence type="ECO:0000256" key="7">
    <source>
        <dbReference type="ARBA" id="ARBA00058004"/>
    </source>
</evidence>
<dbReference type="InterPro" id="IPR000014">
    <property type="entry name" value="PAS"/>
</dbReference>
<comment type="catalytic activity">
    <reaction evidence="1">
        <text>ATP + protein L-histidine = ADP + protein N-phospho-L-histidine.</text>
        <dbReference type="EC" id="2.7.13.3"/>
    </reaction>
</comment>
<dbReference type="InterPro" id="IPR005467">
    <property type="entry name" value="His_kinase_dom"/>
</dbReference>
<dbReference type="Pfam" id="PF13426">
    <property type="entry name" value="PAS_9"/>
    <property type="match status" value="1"/>
</dbReference>
<evidence type="ECO:0000259" key="13">
    <source>
        <dbReference type="PROSITE" id="PS50113"/>
    </source>
</evidence>
<evidence type="ECO:0000256" key="9">
    <source>
        <dbReference type="PROSITE-ProRule" id="PRU00169"/>
    </source>
</evidence>
<dbReference type="InterPro" id="IPR036890">
    <property type="entry name" value="HATPase_C_sf"/>
</dbReference>
<comment type="function">
    <text evidence="7">Member of the two-component regulatory system BvgS/BvgA. Phosphorylates BvgA via a four-step phosphorelay in response to environmental signals.</text>
</comment>
<evidence type="ECO:0000256" key="3">
    <source>
        <dbReference type="ARBA" id="ARBA00022553"/>
    </source>
</evidence>
<dbReference type="PANTHER" id="PTHR45339">
    <property type="entry name" value="HYBRID SIGNAL TRANSDUCTION HISTIDINE KINASE J"/>
    <property type="match status" value="1"/>
</dbReference>
<feature type="domain" description="Response regulatory" evidence="11">
    <location>
        <begin position="856"/>
        <end position="976"/>
    </location>
</feature>
<sequence>MDLKHAADNAAHWPFARGEMAQRVREHDWAHSPLGAVQHWPAVLRTTVQLALTHPRASVVLWGPRLVQIYNDAYRDLIGARHPAALGQPTHECWPEFEHISGPIYERVWHGESLVFEDALYPLTRSGVQQDAWFSLTYNPVHDDAGRVAGVFITITETTPRRRAEAALRESEAQMRAIANLVPDLLWSNRPDGHVDWYNKRWHEYTGLERSDSTGQGWAGTIHPDDLPATQALWEQALAEPGLVMHEHRIRRHDGQYRWHLLRVEPVFDAQGRVVRWFGSATDIHEQRTARDVLEQQVRQRTAQLRALLDSAGSAIVATDLDGRITLFNPAAEAMFRLPAAQALGRPVTDLHDPQELRAKAHLLPTVMREHGQRLPDVVEQAIRDSAAPQLAQPEQSTEWSYVRADGTRFPGLLNMSLLRQALDAPIGFMGVITDLTERRALEESLRQRTAELEALTEREKAIVASARIAVISTDLEGRITSFNPAAEAMFRCPAPQVLGRLVTDFCEPEELTYKAQFFPPDVQAEGARMPAALIAGLLPERARPGEGPRNEWTYLRDDGTSFPGLLHLSVLRDAQGQALGFLVLLTDLTERKALEEQLRERTRQAEVASAAKSAFLANTSHEIRTPMNAILGLTHLLLRDTREPLQQQRLGQVQDAARHLLQVLNDILDLSKIEAGKMVLEDSEFAIDDVLGRSLAIVRGLAADKGLGLALDTDHLPKRLRGDPTRLSQVLLNLLSNAVKFTASGSVSLRGELLREEGQRLLVRFEVQDAGPGIPPERQQAVFEAFEQADGSTTRRHGGTGLGLALVRHLAALMGGEAGLHSVPGKGSTFWFTAWLGRARQVGEQSVPVTLKGRRALLISDAAEALGELSELLSMLGLEPDARLGSHQALTRLQAGMTTAQPYDVALIDSRTPAGGAEILGELRRLCGAAMPPAVLVTPVADANLLQLARQEEGNAVLVKPITDSVLRDTLVQVLHRRRGFEIEPPSKEEAEALLRARHKGQRVLLVEDHFVNQAVAAAVLRAVSLEVETADNGRTALEMVSAKPYDLVLMDIQMPVMDGLEATRQIRQRVGTGLPIIAMTANAFGEDRQACLDAGMDDHVAKPVEPGRLYATLLRWLPPPKVS</sequence>
<dbReference type="PROSITE" id="PS50109">
    <property type="entry name" value="HIS_KIN"/>
    <property type="match status" value="1"/>
</dbReference>
<dbReference type="PRINTS" id="PR00344">
    <property type="entry name" value="BCTRLSENSOR"/>
</dbReference>
<dbReference type="GO" id="GO:0006355">
    <property type="term" value="P:regulation of DNA-templated transcription"/>
    <property type="evidence" value="ECO:0007669"/>
    <property type="project" value="InterPro"/>
</dbReference>
<dbReference type="SUPFAM" id="SSF55785">
    <property type="entry name" value="PYP-like sensor domain (PAS domain)"/>
    <property type="match status" value="4"/>
</dbReference>
<dbReference type="PROSITE" id="PS50113">
    <property type="entry name" value="PAC"/>
    <property type="match status" value="4"/>
</dbReference>
<dbReference type="SMART" id="SM00091">
    <property type="entry name" value="PAS"/>
    <property type="match status" value="4"/>
</dbReference>
<dbReference type="Gene3D" id="3.30.450.20">
    <property type="entry name" value="PAS domain"/>
    <property type="match status" value="4"/>
</dbReference>
<feature type="domain" description="PAC" evidence="13">
    <location>
        <begin position="549"/>
        <end position="601"/>
    </location>
</feature>
<evidence type="ECO:0000259" key="10">
    <source>
        <dbReference type="PROSITE" id="PS50109"/>
    </source>
</evidence>
<dbReference type="NCBIfam" id="TIGR00229">
    <property type="entry name" value="sensory_box"/>
    <property type="match status" value="3"/>
</dbReference>
<feature type="domain" description="PAS" evidence="12">
    <location>
        <begin position="171"/>
        <end position="241"/>
    </location>
</feature>
<evidence type="ECO:0000256" key="4">
    <source>
        <dbReference type="ARBA" id="ARBA00022729"/>
    </source>
</evidence>
<dbReference type="InterPro" id="IPR013655">
    <property type="entry name" value="PAS_fold_3"/>
</dbReference>
<dbReference type="Pfam" id="PF00512">
    <property type="entry name" value="HisKA"/>
    <property type="match status" value="1"/>
</dbReference>
<feature type="domain" description="Response regulatory" evidence="11">
    <location>
        <begin position="1004"/>
        <end position="1119"/>
    </location>
</feature>
<dbReference type="PROSITE" id="PS50110">
    <property type="entry name" value="RESPONSE_REGULATORY"/>
    <property type="match status" value="2"/>
</dbReference>
<dbReference type="FunFam" id="3.30.450.20:FF:000099">
    <property type="entry name" value="Sensory box sensor histidine kinase"/>
    <property type="match status" value="1"/>
</dbReference>
<dbReference type="InterPro" id="IPR003594">
    <property type="entry name" value="HATPase_dom"/>
</dbReference>
<comment type="caution">
    <text evidence="14">The sequence shown here is derived from an EMBL/GenBank/DDBJ whole genome shotgun (WGS) entry which is preliminary data.</text>
</comment>
<dbReference type="Pfam" id="PF00989">
    <property type="entry name" value="PAS"/>
    <property type="match status" value="1"/>
</dbReference>
<dbReference type="Gene3D" id="3.30.565.10">
    <property type="entry name" value="Histidine kinase-like ATPase, C-terminal domain"/>
    <property type="match status" value="1"/>
</dbReference>
<dbReference type="InterPro" id="IPR013767">
    <property type="entry name" value="PAS_fold"/>
</dbReference>
<feature type="domain" description="PAC" evidence="13">
    <location>
        <begin position="396"/>
        <end position="448"/>
    </location>
</feature>
<dbReference type="Proteomes" id="UP000574067">
    <property type="component" value="Unassembled WGS sequence"/>
</dbReference>
<keyword evidence="6" id="KW-0843">Virulence</keyword>
<dbReference type="Pfam" id="PF00072">
    <property type="entry name" value="Response_reg"/>
    <property type="match status" value="1"/>
</dbReference>
<dbReference type="SUPFAM" id="SSF47384">
    <property type="entry name" value="Homodimeric domain of signal transducing histidine kinase"/>
    <property type="match status" value="1"/>
</dbReference>
<evidence type="ECO:0000256" key="5">
    <source>
        <dbReference type="ARBA" id="ARBA00023012"/>
    </source>
</evidence>
<dbReference type="EC" id="2.7.13.3" evidence="2"/>
<dbReference type="InterPro" id="IPR003661">
    <property type="entry name" value="HisK_dim/P_dom"/>
</dbReference>
<evidence type="ECO:0000256" key="2">
    <source>
        <dbReference type="ARBA" id="ARBA00012438"/>
    </source>
</evidence>
<keyword evidence="3 9" id="KW-0597">Phosphoprotein</keyword>
<dbReference type="CDD" id="cd00082">
    <property type="entry name" value="HisKA"/>
    <property type="match status" value="1"/>
</dbReference>
<keyword evidence="5" id="KW-0902">Two-component regulatory system</keyword>
<keyword evidence="15" id="KW-1185">Reference proteome</keyword>
<dbReference type="SMART" id="SM00448">
    <property type="entry name" value="REC"/>
    <property type="match status" value="2"/>
</dbReference>
<evidence type="ECO:0000259" key="11">
    <source>
        <dbReference type="PROSITE" id="PS50110"/>
    </source>
</evidence>
<reference evidence="14 15" key="1">
    <citation type="submission" date="2020-04" db="EMBL/GenBank/DDBJ databases">
        <title>Azohydromonas sp. isolated from soil.</title>
        <authorList>
            <person name="Dahal R.H."/>
        </authorList>
    </citation>
    <scope>NUCLEOTIDE SEQUENCE [LARGE SCALE GENOMIC DNA]</scope>
    <source>
        <strain evidence="14 15">G-1-1-14</strain>
    </source>
</reference>
<dbReference type="InterPro" id="IPR004358">
    <property type="entry name" value="Sig_transdc_His_kin-like_C"/>
</dbReference>
<dbReference type="InterPro" id="IPR001789">
    <property type="entry name" value="Sig_transdc_resp-reg_receiver"/>
</dbReference>
<evidence type="ECO:0000313" key="14">
    <source>
        <dbReference type="EMBL" id="NML18565.1"/>
    </source>
</evidence>
<name>A0A848FI63_9BURK</name>
<dbReference type="SMART" id="SM00388">
    <property type="entry name" value="HisKA"/>
    <property type="match status" value="1"/>
</dbReference>
<dbReference type="CDD" id="cd17546">
    <property type="entry name" value="REC_hyHK_CKI1_RcsC-like"/>
    <property type="match status" value="1"/>
</dbReference>
<dbReference type="EMBL" id="JABBFW010000034">
    <property type="protein sequence ID" value="NML18565.1"/>
    <property type="molecule type" value="Genomic_DNA"/>
</dbReference>
<dbReference type="SMART" id="SM00387">
    <property type="entry name" value="HATPase_c"/>
    <property type="match status" value="1"/>
</dbReference>
<proteinExistence type="predicted"/>
<dbReference type="InterPro" id="IPR036097">
    <property type="entry name" value="HisK_dim/P_sf"/>
</dbReference>
<evidence type="ECO:0000256" key="6">
    <source>
        <dbReference type="ARBA" id="ARBA00023026"/>
    </source>
</evidence>
<protein>
    <recommendedName>
        <fullName evidence="8">Virulence sensor protein BvgS</fullName>
        <ecNumber evidence="2">2.7.13.3</ecNumber>
    </recommendedName>
</protein>
<dbReference type="InterPro" id="IPR001610">
    <property type="entry name" value="PAC"/>
</dbReference>
<evidence type="ECO:0000259" key="12">
    <source>
        <dbReference type="PROSITE" id="PS50112"/>
    </source>
</evidence>
<feature type="domain" description="PAC" evidence="13">
    <location>
        <begin position="244"/>
        <end position="296"/>
    </location>
</feature>
<dbReference type="CDD" id="cd16922">
    <property type="entry name" value="HATPase_EvgS-ArcB-TorS-like"/>
    <property type="match status" value="1"/>
</dbReference>
<feature type="domain" description="Histidine kinase" evidence="10">
    <location>
        <begin position="619"/>
        <end position="839"/>
    </location>
</feature>
<dbReference type="FunFam" id="3.30.565.10:FF:000010">
    <property type="entry name" value="Sensor histidine kinase RcsC"/>
    <property type="match status" value="1"/>
</dbReference>
<evidence type="ECO:0000256" key="8">
    <source>
        <dbReference type="ARBA" id="ARBA00070152"/>
    </source>
</evidence>
<dbReference type="InterPro" id="IPR013656">
    <property type="entry name" value="PAS_4"/>
</dbReference>
<feature type="domain" description="PAC" evidence="13">
    <location>
        <begin position="117"/>
        <end position="170"/>
    </location>
</feature>
<dbReference type="InterPro" id="IPR000700">
    <property type="entry name" value="PAS-assoc_C"/>
</dbReference>
<dbReference type="GO" id="GO:0000155">
    <property type="term" value="F:phosphorelay sensor kinase activity"/>
    <property type="evidence" value="ECO:0007669"/>
    <property type="project" value="InterPro"/>
</dbReference>
<dbReference type="SUPFAM" id="SSF52172">
    <property type="entry name" value="CheY-like"/>
    <property type="match status" value="2"/>
</dbReference>
<dbReference type="Gene3D" id="1.10.287.130">
    <property type="match status" value="1"/>
</dbReference>
<dbReference type="Pfam" id="PF08448">
    <property type="entry name" value="PAS_4"/>
    <property type="match status" value="1"/>
</dbReference>
<accession>A0A848FI63</accession>
<feature type="modified residue" description="4-aspartylphosphate" evidence="9">
    <location>
        <position position="1053"/>
    </location>
</feature>
<feature type="modified residue" description="4-aspartylphosphate" evidence="9">
    <location>
        <position position="910"/>
    </location>
</feature>